<keyword evidence="3" id="KW-0413">Isomerase</keyword>
<dbReference type="PANTHER" id="PTHR45625">
    <property type="entry name" value="PEPTIDYL-PROLYL CIS-TRANS ISOMERASE-RELATED"/>
    <property type="match status" value="1"/>
</dbReference>
<dbReference type="PANTHER" id="PTHR45625:SF2">
    <property type="entry name" value="PEPTIDYL-PROLYL CIS-TRANS ISOMERASE-LIKE 3"/>
    <property type="match status" value="1"/>
</dbReference>
<dbReference type="Pfam" id="PF00160">
    <property type="entry name" value="Pro_isomerase"/>
    <property type="match status" value="1"/>
</dbReference>
<comment type="caution">
    <text evidence="5">The sequence shown here is derived from an EMBL/GenBank/DDBJ whole genome shotgun (WGS) entry which is preliminary data.</text>
</comment>
<sequence length="181" mass="20150">MRNESCLNYFIQYRHLNVCNPAHFSRRSQKVFCEAVPQASEPCALVDIMMVASFIGFMTQTGDPTGSGKGGQSIYGEPYPDEIRSTFKFNNRGLVAFANSGSDSNRSQFFITYAATPHLNSKYTIFGRVIDGAENGTLDAIERVPSGTQKEGFRPKHDILLKEITIHSNPIASKIVRDNYV</sequence>
<proteinExistence type="inferred from homology"/>
<dbReference type="GO" id="GO:0071013">
    <property type="term" value="C:catalytic step 2 spliceosome"/>
    <property type="evidence" value="ECO:0007669"/>
    <property type="project" value="TreeGrafter"/>
</dbReference>
<evidence type="ECO:0000259" key="4">
    <source>
        <dbReference type="PROSITE" id="PS50072"/>
    </source>
</evidence>
<dbReference type="InterPro" id="IPR044666">
    <property type="entry name" value="Cyclophilin_A-like"/>
</dbReference>
<comment type="function">
    <text evidence="3">PPIases accelerate the folding of proteins. It catalyzes the cis-trans isomerization of proline imidic peptide bonds in oligopeptides.</text>
</comment>
<dbReference type="SUPFAM" id="SSF50891">
    <property type="entry name" value="Cyclophilin-like"/>
    <property type="match status" value="1"/>
</dbReference>
<dbReference type="Proteomes" id="UP000306954">
    <property type="component" value="Unassembled WGS sequence"/>
</dbReference>
<protein>
    <recommendedName>
        <fullName evidence="3">Peptidyl-prolyl cis-trans isomerase</fullName>
        <shortName evidence="3">PPIase</shortName>
        <ecNumber evidence="3">5.2.1.8</ecNumber>
    </recommendedName>
</protein>
<dbReference type="PRINTS" id="PR00153">
    <property type="entry name" value="CSAPPISMRASE"/>
</dbReference>
<dbReference type="EC" id="5.2.1.8" evidence="3"/>
<reference evidence="5 6" key="1">
    <citation type="submission" date="2019-03" db="EMBL/GenBank/DDBJ databases">
        <title>Sequencing 23 genomes of Wallemia ichthyophaga.</title>
        <authorList>
            <person name="Gostincar C."/>
        </authorList>
    </citation>
    <scope>NUCLEOTIDE SEQUENCE [LARGE SCALE GENOMIC DNA]</scope>
    <source>
        <strain evidence="5 6">EXF-8621</strain>
    </source>
</reference>
<evidence type="ECO:0000256" key="1">
    <source>
        <dbReference type="ARBA" id="ARBA00000971"/>
    </source>
</evidence>
<evidence type="ECO:0000313" key="6">
    <source>
        <dbReference type="Proteomes" id="UP000306954"/>
    </source>
</evidence>
<accession>A0A4T0HMV7</accession>
<evidence type="ECO:0000256" key="3">
    <source>
        <dbReference type="RuleBase" id="RU363019"/>
    </source>
</evidence>
<dbReference type="Gene3D" id="2.40.100.10">
    <property type="entry name" value="Cyclophilin-like"/>
    <property type="match status" value="1"/>
</dbReference>
<comment type="similarity">
    <text evidence="2">Belongs to the cyclophilin-type PPIase family. PPIL3 subfamily.</text>
</comment>
<evidence type="ECO:0000313" key="5">
    <source>
        <dbReference type="EMBL" id="TIB14860.1"/>
    </source>
</evidence>
<dbReference type="InterPro" id="IPR002130">
    <property type="entry name" value="Cyclophilin-type_PPIase_dom"/>
</dbReference>
<dbReference type="PROSITE" id="PS50072">
    <property type="entry name" value="CSA_PPIASE_2"/>
    <property type="match status" value="1"/>
</dbReference>
<dbReference type="EMBL" id="SPOF01000009">
    <property type="protein sequence ID" value="TIB14860.1"/>
    <property type="molecule type" value="Genomic_DNA"/>
</dbReference>
<keyword evidence="3" id="KW-0697">Rotamase</keyword>
<organism evidence="5 6">
    <name type="scientific">Wallemia ichthyophaga</name>
    <dbReference type="NCBI Taxonomy" id="245174"/>
    <lineage>
        <taxon>Eukaryota</taxon>
        <taxon>Fungi</taxon>
        <taxon>Dikarya</taxon>
        <taxon>Basidiomycota</taxon>
        <taxon>Wallemiomycotina</taxon>
        <taxon>Wallemiomycetes</taxon>
        <taxon>Wallemiales</taxon>
        <taxon>Wallemiaceae</taxon>
        <taxon>Wallemia</taxon>
    </lineage>
</organism>
<evidence type="ECO:0000256" key="2">
    <source>
        <dbReference type="ARBA" id="ARBA00038286"/>
    </source>
</evidence>
<dbReference type="AlphaFoldDB" id="A0A4T0HMV7"/>
<feature type="domain" description="PPIase cyclophilin-type" evidence="4">
    <location>
        <begin position="56"/>
        <end position="166"/>
    </location>
</feature>
<gene>
    <name evidence="5" type="ORF">E3P90_01151</name>
</gene>
<comment type="catalytic activity">
    <reaction evidence="1 3">
        <text>[protein]-peptidylproline (omega=180) = [protein]-peptidylproline (omega=0)</text>
        <dbReference type="Rhea" id="RHEA:16237"/>
        <dbReference type="Rhea" id="RHEA-COMP:10747"/>
        <dbReference type="Rhea" id="RHEA-COMP:10748"/>
        <dbReference type="ChEBI" id="CHEBI:83833"/>
        <dbReference type="ChEBI" id="CHEBI:83834"/>
        <dbReference type="EC" id="5.2.1.8"/>
    </reaction>
</comment>
<name>A0A4T0HMV7_WALIC</name>
<dbReference type="OrthoDB" id="271386at2759"/>
<dbReference type="InterPro" id="IPR029000">
    <property type="entry name" value="Cyclophilin-like_dom_sf"/>
</dbReference>
<dbReference type="GO" id="GO:0003755">
    <property type="term" value="F:peptidyl-prolyl cis-trans isomerase activity"/>
    <property type="evidence" value="ECO:0007669"/>
    <property type="project" value="UniProtKB-UniRule"/>
</dbReference>